<evidence type="ECO:0000313" key="7">
    <source>
        <dbReference type="EMBL" id="GIH43755.1"/>
    </source>
</evidence>
<dbReference type="Pfam" id="PF13462">
    <property type="entry name" value="Thioredoxin_4"/>
    <property type="match status" value="1"/>
</dbReference>
<dbReference type="PANTHER" id="PTHR13887:SF14">
    <property type="entry name" value="DISULFIDE BOND FORMATION PROTEIN D"/>
    <property type="match status" value="1"/>
</dbReference>
<evidence type="ECO:0000256" key="4">
    <source>
        <dbReference type="ARBA" id="ARBA00023157"/>
    </source>
</evidence>
<keyword evidence="8" id="KW-1185">Reference proteome</keyword>
<dbReference type="Gene3D" id="3.40.30.10">
    <property type="entry name" value="Glutaredoxin"/>
    <property type="match status" value="1"/>
</dbReference>
<dbReference type="EMBL" id="BOOC01000044">
    <property type="protein sequence ID" value="GIH43755.1"/>
    <property type="molecule type" value="Genomic_DNA"/>
</dbReference>
<accession>A0ABQ4G9M0</accession>
<protein>
    <recommendedName>
        <fullName evidence="6">Thioredoxin-like fold domain-containing protein</fullName>
    </recommendedName>
</protein>
<reference evidence="7 8" key="1">
    <citation type="submission" date="2021-01" db="EMBL/GenBank/DDBJ databases">
        <title>Whole genome shotgun sequence of Microbispora corallina NBRC 16416.</title>
        <authorList>
            <person name="Komaki H."/>
            <person name="Tamura T."/>
        </authorList>
    </citation>
    <scope>NUCLEOTIDE SEQUENCE [LARGE SCALE GENOMIC DNA]</scope>
    <source>
        <strain evidence="7 8">NBRC 16416</strain>
    </source>
</reference>
<evidence type="ECO:0000256" key="2">
    <source>
        <dbReference type="ARBA" id="ARBA00022729"/>
    </source>
</evidence>
<evidence type="ECO:0000256" key="1">
    <source>
        <dbReference type="ARBA" id="ARBA00005791"/>
    </source>
</evidence>
<evidence type="ECO:0000259" key="6">
    <source>
        <dbReference type="Pfam" id="PF13462"/>
    </source>
</evidence>
<name>A0ABQ4G9M0_9ACTN</name>
<proteinExistence type="inferred from homology"/>
<dbReference type="InterPro" id="IPR036249">
    <property type="entry name" value="Thioredoxin-like_sf"/>
</dbReference>
<dbReference type="SUPFAM" id="SSF52833">
    <property type="entry name" value="Thioredoxin-like"/>
    <property type="match status" value="1"/>
</dbReference>
<sequence length="190" mass="19860">MTTHAGRVSTPRHIPAGAPASGDGIVVGTGTVVIDVYVDFLCPFCRQFEETAGPTLHRLVDDGLVSIVYHPMAFLDQLSADHYSSRASAASGCAADGGLFVEYAEALFANQPPEGGPGLTDDELIGIGDLVGLDPPFAGCVRDRTYLDWAAYVTDKAMERGVSGTPTVLVEDVPVPANVRSITQAVAAAR</sequence>
<keyword evidence="3" id="KW-0560">Oxidoreductase</keyword>
<keyword evidence="4" id="KW-1015">Disulfide bond</keyword>
<comment type="caution">
    <text evidence="7">The sequence shown here is derived from an EMBL/GenBank/DDBJ whole genome shotgun (WGS) entry which is preliminary data.</text>
</comment>
<comment type="similarity">
    <text evidence="1">Belongs to the thioredoxin family. DsbA subfamily.</text>
</comment>
<gene>
    <name evidence="7" type="ORF">Mco01_67550</name>
</gene>
<dbReference type="RefSeq" id="WP_204060816.1">
    <property type="nucleotide sequence ID" value="NZ_BAAAGP010000035.1"/>
</dbReference>
<dbReference type="PANTHER" id="PTHR13887">
    <property type="entry name" value="GLUTATHIONE S-TRANSFERASE KAPPA"/>
    <property type="match status" value="1"/>
</dbReference>
<organism evidence="7 8">
    <name type="scientific">Microbispora corallina</name>
    <dbReference type="NCBI Taxonomy" id="83302"/>
    <lineage>
        <taxon>Bacteria</taxon>
        <taxon>Bacillati</taxon>
        <taxon>Actinomycetota</taxon>
        <taxon>Actinomycetes</taxon>
        <taxon>Streptosporangiales</taxon>
        <taxon>Streptosporangiaceae</taxon>
        <taxon>Microbispora</taxon>
    </lineage>
</organism>
<evidence type="ECO:0000313" key="8">
    <source>
        <dbReference type="Proteomes" id="UP000603904"/>
    </source>
</evidence>
<feature type="domain" description="Thioredoxin-like fold" evidence="6">
    <location>
        <begin position="31"/>
        <end position="175"/>
    </location>
</feature>
<keyword evidence="2" id="KW-0732">Signal</keyword>
<keyword evidence="5" id="KW-0676">Redox-active center</keyword>
<dbReference type="CDD" id="cd02972">
    <property type="entry name" value="DsbA_family"/>
    <property type="match status" value="1"/>
</dbReference>
<dbReference type="InterPro" id="IPR012336">
    <property type="entry name" value="Thioredoxin-like_fold"/>
</dbReference>
<dbReference type="Proteomes" id="UP000603904">
    <property type="component" value="Unassembled WGS sequence"/>
</dbReference>
<evidence type="ECO:0000256" key="3">
    <source>
        <dbReference type="ARBA" id="ARBA00023002"/>
    </source>
</evidence>
<evidence type="ECO:0000256" key="5">
    <source>
        <dbReference type="ARBA" id="ARBA00023284"/>
    </source>
</evidence>